<evidence type="ECO:0000313" key="4">
    <source>
        <dbReference type="Proteomes" id="UP001204851"/>
    </source>
</evidence>
<dbReference type="PANTHER" id="PTHR12526">
    <property type="entry name" value="GLYCOSYLTRANSFERASE"/>
    <property type="match status" value="1"/>
</dbReference>
<protein>
    <submittedName>
        <fullName evidence="3">Glycosyltransferase family 4 protein</fullName>
    </submittedName>
</protein>
<evidence type="ECO:0000259" key="1">
    <source>
        <dbReference type="Pfam" id="PF00534"/>
    </source>
</evidence>
<reference evidence="3 4" key="1">
    <citation type="submission" date="2022-06" db="EMBL/GenBank/DDBJ databases">
        <title>Ideonella sp. NS12-5 Genome sequencing and assembly.</title>
        <authorList>
            <person name="Jung Y."/>
        </authorList>
    </citation>
    <scope>NUCLEOTIDE SEQUENCE [LARGE SCALE GENOMIC DNA]</scope>
    <source>
        <strain evidence="3 4">NS12-5</strain>
    </source>
</reference>
<dbReference type="Pfam" id="PF00534">
    <property type="entry name" value="Glycos_transf_1"/>
    <property type="match status" value="1"/>
</dbReference>
<sequence>MRIIHIETGKDWRGAQVQVLHTAAGQQALGHEVHLVCPPGSALAQRGKDAGLTVHHRRCRAALFGYDVLQMAALMRRIRPHIVHLHSSHAHNVGGMAAWISRVPAVVLSRRMDTPITVWHHKLKYRFGYDTIIAISQSVKKVLVNAGISEEKISVVRSAIDYSWWSRSGERDRIRHEFGYQDSDTVVAVIAAIEPRKGQELLIRALPRILERAPNVKVLLAGKDDIAQPERALASQLGLTDKVTFAGFRPDVKDVIAAADIISAPSYLEGLGVSIMEAMACGKPVVATTAGGIPESVVDGETGILFEPGDTAGLANAIIRLAVDDSLRSSMGQKGQARAKHSFSVDSLISQTLEIYGALLDRQAILLRGAGPPPPCP</sequence>
<evidence type="ECO:0000259" key="2">
    <source>
        <dbReference type="Pfam" id="PF13439"/>
    </source>
</evidence>
<proteinExistence type="predicted"/>
<dbReference type="RefSeq" id="WP_252769132.1">
    <property type="nucleotide sequence ID" value="NZ_JAMXMC010000004.1"/>
</dbReference>
<dbReference type="Gene3D" id="3.40.50.2000">
    <property type="entry name" value="Glycogen Phosphorylase B"/>
    <property type="match status" value="2"/>
</dbReference>
<feature type="domain" description="Glycosyltransferase subfamily 4-like N-terminal" evidence="2">
    <location>
        <begin position="13"/>
        <end position="162"/>
    </location>
</feature>
<accession>A0ABT1BKN6</accession>
<dbReference type="Pfam" id="PF13439">
    <property type="entry name" value="Glyco_transf_4"/>
    <property type="match status" value="1"/>
</dbReference>
<dbReference type="InterPro" id="IPR001296">
    <property type="entry name" value="Glyco_trans_1"/>
</dbReference>
<organism evidence="3 4">
    <name type="scientific">Ideonella oryzae</name>
    <dbReference type="NCBI Taxonomy" id="2937441"/>
    <lineage>
        <taxon>Bacteria</taxon>
        <taxon>Pseudomonadati</taxon>
        <taxon>Pseudomonadota</taxon>
        <taxon>Betaproteobacteria</taxon>
        <taxon>Burkholderiales</taxon>
        <taxon>Sphaerotilaceae</taxon>
        <taxon>Ideonella</taxon>
    </lineage>
</organism>
<evidence type="ECO:0000313" key="3">
    <source>
        <dbReference type="EMBL" id="MCO5976673.1"/>
    </source>
</evidence>
<gene>
    <name evidence="3" type="ORF">M0L44_08120</name>
</gene>
<dbReference type="Proteomes" id="UP001204851">
    <property type="component" value="Unassembled WGS sequence"/>
</dbReference>
<dbReference type="InterPro" id="IPR028098">
    <property type="entry name" value="Glyco_trans_4-like_N"/>
</dbReference>
<dbReference type="EMBL" id="JAMXMC010000004">
    <property type="protein sequence ID" value="MCO5976673.1"/>
    <property type="molecule type" value="Genomic_DNA"/>
</dbReference>
<comment type="caution">
    <text evidence="3">The sequence shown here is derived from an EMBL/GenBank/DDBJ whole genome shotgun (WGS) entry which is preliminary data.</text>
</comment>
<keyword evidence="4" id="KW-1185">Reference proteome</keyword>
<feature type="domain" description="Glycosyl transferase family 1" evidence="1">
    <location>
        <begin position="171"/>
        <end position="337"/>
    </location>
</feature>
<dbReference type="CDD" id="cd03801">
    <property type="entry name" value="GT4_PimA-like"/>
    <property type="match status" value="1"/>
</dbReference>
<dbReference type="SUPFAM" id="SSF53756">
    <property type="entry name" value="UDP-Glycosyltransferase/glycogen phosphorylase"/>
    <property type="match status" value="1"/>
</dbReference>
<name>A0ABT1BKN6_9BURK</name>